<dbReference type="KEGG" id="abra:BN85306520"/>
<dbReference type="EC" id="3.1.1.5" evidence="2"/>
<dbReference type="Pfam" id="PF12146">
    <property type="entry name" value="Hydrolase_4"/>
    <property type="match status" value="1"/>
</dbReference>
<dbReference type="OrthoDB" id="9806902at2"/>
<feature type="domain" description="Serine aminopeptidase S33" evidence="1">
    <location>
        <begin position="10"/>
        <end position="230"/>
    </location>
</feature>
<keyword evidence="3" id="KW-1185">Reference proteome</keyword>
<dbReference type="Gene3D" id="3.40.50.1820">
    <property type="entry name" value="alpha/beta hydrolase"/>
    <property type="match status" value="1"/>
</dbReference>
<dbReference type="SUPFAM" id="SSF53474">
    <property type="entry name" value="alpha/beta-Hydrolases"/>
    <property type="match status" value="1"/>
</dbReference>
<dbReference type="EMBL" id="FO681348">
    <property type="protein sequence ID" value="CCV65673.1"/>
    <property type="molecule type" value="Genomic_DNA"/>
</dbReference>
<gene>
    <name evidence="2" type="primary">pldB</name>
    <name evidence="2" type="ORF">BN85306520</name>
</gene>
<dbReference type="Proteomes" id="UP000032737">
    <property type="component" value="Chromosome"/>
</dbReference>
<dbReference type="InterPro" id="IPR022742">
    <property type="entry name" value="Hydrolase_4"/>
</dbReference>
<proteinExistence type="predicted"/>
<dbReference type="InterPro" id="IPR029058">
    <property type="entry name" value="AB_hydrolase_fold"/>
</dbReference>
<organism evidence="2 3">
    <name type="scientific">Acholeplasma brassicae</name>
    <dbReference type="NCBI Taxonomy" id="61635"/>
    <lineage>
        <taxon>Bacteria</taxon>
        <taxon>Bacillati</taxon>
        <taxon>Mycoplasmatota</taxon>
        <taxon>Mollicutes</taxon>
        <taxon>Acholeplasmatales</taxon>
        <taxon>Acholeplasmataceae</taxon>
        <taxon>Acholeplasma</taxon>
    </lineage>
</organism>
<dbReference type="STRING" id="61635.BN85306520"/>
<dbReference type="InterPro" id="IPR051044">
    <property type="entry name" value="MAG_DAG_Lipase"/>
</dbReference>
<dbReference type="HOGENOM" id="CLU_026209_7_2_14"/>
<protein>
    <submittedName>
        <fullName evidence="2">Lysophospholipase</fullName>
        <ecNumber evidence="2">3.1.1.5</ecNumber>
    </submittedName>
</protein>
<evidence type="ECO:0000313" key="3">
    <source>
        <dbReference type="Proteomes" id="UP000032737"/>
    </source>
</evidence>
<evidence type="ECO:0000313" key="2">
    <source>
        <dbReference type="EMBL" id="CCV65673.1"/>
    </source>
</evidence>
<sequence length="247" mass="28225">MNLTFNEVPNHKGIVVISHGMGEHQGLYKDVCLKLNEKGYSTAIYDLFGHGSNHPNHPLKSYRIYVDELDQAVNEVRKHHKKVFLIGFSLGAMITNLYLVDHKNVSGAIVLSGKTKPINSIILPGLLFRNKKLKLNYSDPKKRHEVDLSLNCDPVVLKEVNYQMLYQTLYQGLKKLSRSIKTITTPLLIQHGGSDEIVDSVESIQFYERLKSKKQIIIYPNSKHDLLFDVDKELVINDLVSFMDYTE</sequence>
<reference evidence="2 3" key="1">
    <citation type="journal article" date="2013" name="J. Mol. Microbiol. Biotechnol.">
        <title>Analysis of the Complete Genomes of Acholeplasma brassicae , A. palmae and A. laidlawii and Their Comparison to the Obligate Parasites from ' Candidatus Phytoplasma'.</title>
        <authorList>
            <person name="Kube M."/>
            <person name="Siewert C."/>
            <person name="Migdoll A.M."/>
            <person name="Duduk B."/>
            <person name="Holz S."/>
            <person name="Rabus R."/>
            <person name="Seemuller E."/>
            <person name="Mitrovic J."/>
            <person name="Muller I."/>
            <person name="Buttner C."/>
            <person name="Reinhardt R."/>
        </authorList>
    </citation>
    <scope>NUCLEOTIDE SEQUENCE [LARGE SCALE GENOMIC DNA]</scope>
    <source>
        <strain evidence="3">0502</strain>
    </source>
</reference>
<evidence type="ECO:0000259" key="1">
    <source>
        <dbReference type="Pfam" id="PF12146"/>
    </source>
</evidence>
<keyword evidence="2" id="KW-0378">Hydrolase</keyword>
<dbReference type="RefSeq" id="WP_030004533.1">
    <property type="nucleotide sequence ID" value="NC_022549.1"/>
</dbReference>
<dbReference type="AlphaFoldDB" id="U4KRE3"/>
<name>U4KRE3_9MOLU</name>
<dbReference type="PANTHER" id="PTHR11614">
    <property type="entry name" value="PHOSPHOLIPASE-RELATED"/>
    <property type="match status" value="1"/>
</dbReference>
<dbReference type="GO" id="GO:0004622">
    <property type="term" value="F:phosphatidylcholine lysophospholipase activity"/>
    <property type="evidence" value="ECO:0007669"/>
    <property type="project" value="UniProtKB-EC"/>
</dbReference>
<accession>U4KRE3</accession>